<dbReference type="OrthoDB" id="5324651at2759"/>
<gene>
    <name evidence="3" type="ORF">FLONG3_449</name>
</gene>
<feature type="region of interest" description="Disordered" evidence="2">
    <location>
        <begin position="101"/>
        <end position="146"/>
    </location>
</feature>
<dbReference type="STRING" id="694270.A0A395TAQ1"/>
<dbReference type="AlphaFoldDB" id="A0A395TAQ1"/>
<keyword evidence="4" id="KW-1185">Reference proteome</keyword>
<accession>A0A395TAQ1</accession>
<evidence type="ECO:0000313" key="4">
    <source>
        <dbReference type="Proteomes" id="UP000266234"/>
    </source>
</evidence>
<comment type="caution">
    <text evidence="3">The sequence shown here is derived from an EMBL/GenBank/DDBJ whole genome shotgun (WGS) entry which is preliminary data.</text>
</comment>
<feature type="region of interest" description="Disordered" evidence="2">
    <location>
        <begin position="347"/>
        <end position="388"/>
    </location>
</feature>
<feature type="coiled-coil region" evidence="1">
    <location>
        <begin position="290"/>
        <end position="324"/>
    </location>
</feature>
<dbReference type="EMBL" id="PXOG01000011">
    <property type="protein sequence ID" value="RGP81305.1"/>
    <property type="molecule type" value="Genomic_DNA"/>
</dbReference>
<feature type="compositionally biased region" description="Polar residues" evidence="2">
    <location>
        <begin position="348"/>
        <end position="357"/>
    </location>
</feature>
<dbReference type="Proteomes" id="UP000266234">
    <property type="component" value="Unassembled WGS sequence"/>
</dbReference>
<name>A0A395TAQ1_9HYPO</name>
<evidence type="ECO:0000256" key="2">
    <source>
        <dbReference type="SAM" id="MobiDB-lite"/>
    </source>
</evidence>
<feature type="compositionally biased region" description="Polar residues" evidence="2">
    <location>
        <begin position="105"/>
        <end position="132"/>
    </location>
</feature>
<keyword evidence="1" id="KW-0175">Coiled coil</keyword>
<evidence type="ECO:0000256" key="1">
    <source>
        <dbReference type="SAM" id="Coils"/>
    </source>
</evidence>
<sequence length="388" mass="43885">MSTGQPTQFDKKVFQATREIFVGDKAKTRKCKSVKRYIREYSGDKSSLKQLRTQYGEGIVQDSILRLLSHGLYESTLVAIQWFPDLLEVAGTQNEVVPQPEIAKTTGQLTPEDLPQTSGDECLDQSKSTEATTPIDGGNESIARNGNGRSPAIPVYLPFTVEHMLMEKIQKTLELACYQYGLKFLPNLMQKQGWDCPEAVELTKWTKLFARKGNLVWEGSGQPSKQLLQSIATIRHAAVHRLRINSVGLERFLTNAENLAEVLGNDQFIQTISQLRLHTQETRNELIQHKETIQTQLEIGQEEIARHRAELNRKEQEILRHAESEDRKYRHIAGEKLERTLGLMGDLSVSSNGQGESLESVDDIEDDPISDDYSDSDHDEQFEDCSEV</sequence>
<evidence type="ECO:0008006" key="5">
    <source>
        <dbReference type="Google" id="ProtNLM"/>
    </source>
</evidence>
<proteinExistence type="predicted"/>
<organism evidence="3 4">
    <name type="scientific">Fusarium longipes</name>
    <dbReference type="NCBI Taxonomy" id="694270"/>
    <lineage>
        <taxon>Eukaryota</taxon>
        <taxon>Fungi</taxon>
        <taxon>Dikarya</taxon>
        <taxon>Ascomycota</taxon>
        <taxon>Pezizomycotina</taxon>
        <taxon>Sordariomycetes</taxon>
        <taxon>Hypocreomycetidae</taxon>
        <taxon>Hypocreales</taxon>
        <taxon>Nectriaceae</taxon>
        <taxon>Fusarium</taxon>
    </lineage>
</organism>
<reference evidence="3 4" key="1">
    <citation type="journal article" date="2018" name="PLoS Pathog.">
        <title>Evolution of structural diversity of trichothecenes, a family of toxins produced by plant pathogenic and entomopathogenic fungi.</title>
        <authorList>
            <person name="Proctor R.H."/>
            <person name="McCormick S.P."/>
            <person name="Kim H.S."/>
            <person name="Cardoza R.E."/>
            <person name="Stanley A.M."/>
            <person name="Lindo L."/>
            <person name="Kelly A."/>
            <person name="Brown D.W."/>
            <person name="Lee T."/>
            <person name="Vaughan M.M."/>
            <person name="Alexander N.J."/>
            <person name="Busman M."/>
            <person name="Gutierrez S."/>
        </authorList>
    </citation>
    <scope>NUCLEOTIDE SEQUENCE [LARGE SCALE GENOMIC DNA]</scope>
    <source>
        <strain evidence="3 4">NRRL 20695</strain>
    </source>
</reference>
<feature type="compositionally biased region" description="Acidic residues" evidence="2">
    <location>
        <begin position="359"/>
        <end position="388"/>
    </location>
</feature>
<protein>
    <recommendedName>
        <fullName evidence="5">Ubiquinol-cytochrome-c reductase cytochrome c1</fullName>
    </recommendedName>
</protein>
<evidence type="ECO:0000313" key="3">
    <source>
        <dbReference type="EMBL" id="RGP81305.1"/>
    </source>
</evidence>